<evidence type="ECO:0000313" key="3">
    <source>
        <dbReference type="Proteomes" id="UP000614221"/>
    </source>
</evidence>
<reference evidence="2" key="2">
    <citation type="submission" date="2020-09" db="EMBL/GenBank/DDBJ databases">
        <authorList>
            <person name="Sun Q."/>
            <person name="Ohkuma M."/>
        </authorList>
    </citation>
    <scope>NUCLEOTIDE SEQUENCE</scope>
    <source>
        <strain evidence="2">JCM 19018</strain>
    </source>
</reference>
<feature type="region of interest" description="Disordered" evidence="1">
    <location>
        <begin position="1"/>
        <end position="29"/>
    </location>
</feature>
<accession>A0A830ERI5</accession>
<reference evidence="2" key="1">
    <citation type="journal article" date="2014" name="Int. J. Syst. Evol. Microbiol.">
        <title>Complete genome sequence of Corynebacterium casei LMG S-19264T (=DSM 44701T), isolated from a smear-ripened cheese.</title>
        <authorList>
            <consortium name="US DOE Joint Genome Institute (JGI-PGF)"/>
            <person name="Walter F."/>
            <person name="Albersmeier A."/>
            <person name="Kalinowski J."/>
            <person name="Ruckert C."/>
        </authorList>
    </citation>
    <scope>NUCLEOTIDE SEQUENCE</scope>
    <source>
        <strain evidence="2">JCM 19018</strain>
    </source>
</reference>
<dbReference type="AlphaFoldDB" id="A0A830ERI5"/>
<dbReference type="EMBL" id="BMPD01000010">
    <property type="protein sequence ID" value="GGK83013.1"/>
    <property type="molecule type" value="Genomic_DNA"/>
</dbReference>
<gene>
    <name evidence="2" type="ORF">GCM10009067_39040</name>
</gene>
<organism evidence="2 3">
    <name type="scientific">Haloarcula sebkhae</name>
    <dbReference type="NCBI Taxonomy" id="932660"/>
    <lineage>
        <taxon>Archaea</taxon>
        <taxon>Methanobacteriati</taxon>
        <taxon>Methanobacteriota</taxon>
        <taxon>Stenosarchaea group</taxon>
        <taxon>Halobacteria</taxon>
        <taxon>Halobacteriales</taxon>
        <taxon>Haloarculaceae</taxon>
        <taxon>Haloarcula</taxon>
    </lineage>
</organism>
<evidence type="ECO:0000313" key="2">
    <source>
        <dbReference type="EMBL" id="GGK83013.1"/>
    </source>
</evidence>
<dbReference type="RefSeq" id="WP_188980517.1">
    <property type="nucleotide sequence ID" value="NZ_BMPD01000010.1"/>
</dbReference>
<dbReference type="OrthoDB" id="219085at2157"/>
<feature type="compositionally biased region" description="Polar residues" evidence="1">
    <location>
        <begin position="8"/>
        <end position="18"/>
    </location>
</feature>
<sequence length="154" mass="16915">MREHTSEASDGSSTNSDEPTFDEQPIPVVKPPSPFVWKDEVVSAFDGAITVRPESARYSIAGKVVDGAEYLVATARETFTPPADYQFKSWDVLQSGHLALRSGEPQFPPADVSRAVATLAKHPAYQPERFTIFYRGCEPVYIEGPDAGIVITPW</sequence>
<protein>
    <submittedName>
        <fullName evidence="2">Uncharacterized protein</fullName>
    </submittedName>
</protein>
<dbReference type="Proteomes" id="UP000614221">
    <property type="component" value="Unassembled WGS sequence"/>
</dbReference>
<proteinExistence type="predicted"/>
<comment type="caution">
    <text evidence="2">The sequence shown here is derived from an EMBL/GenBank/DDBJ whole genome shotgun (WGS) entry which is preliminary data.</text>
</comment>
<name>A0A830ERI5_9EURY</name>
<evidence type="ECO:0000256" key="1">
    <source>
        <dbReference type="SAM" id="MobiDB-lite"/>
    </source>
</evidence>